<keyword evidence="3 5" id="KW-0808">Transferase</keyword>
<evidence type="ECO:0000256" key="5">
    <source>
        <dbReference type="HAMAP-Rule" id="MF_03223"/>
    </source>
</evidence>
<name>A0A6G1GAG3_9PEZI</name>
<dbReference type="Pfam" id="PF10294">
    <property type="entry name" value="Methyltransf_16"/>
    <property type="match status" value="1"/>
</dbReference>
<dbReference type="Gene3D" id="3.40.50.150">
    <property type="entry name" value="Vaccinia Virus protein VP39"/>
    <property type="match status" value="1"/>
</dbReference>
<dbReference type="InterPro" id="IPR025784">
    <property type="entry name" value="EFM7"/>
</dbReference>
<protein>
    <recommendedName>
        <fullName evidence="5">Protein N-terminal and lysine N-methyltransferase EFM7</fullName>
        <ecNumber evidence="5">2.1.1.-</ecNumber>
    </recommendedName>
    <alternativeName>
        <fullName evidence="5">Elongation factor methyltransferase 7</fullName>
    </alternativeName>
</protein>
<dbReference type="InterPro" id="IPR019410">
    <property type="entry name" value="Methyltransf_16"/>
</dbReference>
<evidence type="ECO:0000313" key="6">
    <source>
        <dbReference type="EMBL" id="KAF1815023.1"/>
    </source>
</evidence>
<keyword evidence="4 5" id="KW-0949">S-adenosyl-L-methionine</keyword>
<evidence type="ECO:0000256" key="1">
    <source>
        <dbReference type="ARBA" id="ARBA00022490"/>
    </source>
</evidence>
<keyword evidence="7" id="KW-1185">Reference proteome</keyword>
<dbReference type="OrthoDB" id="46564at2759"/>
<dbReference type="Proteomes" id="UP000504638">
    <property type="component" value="Unplaced"/>
</dbReference>
<evidence type="ECO:0000313" key="8">
    <source>
        <dbReference type="RefSeq" id="XP_033536654.1"/>
    </source>
</evidence>
<keyword evidence="2 5" id="KW-0489">Methyltransferase</keyword>
<dbReference type="GO" id="GO:0005737">
    <property type="term" value="C:cytoplasm"/>
    <property type="evidence" value="ECO:0007669"/>
    <property type="project" value="UniProtKB-SubCell"/>
</dbReference>
<sequence>MFQEPEGFFPEEKQPTKASYQMMNGTKLELRMVGFNALWGHHLWQGARRVSRYLEEHLATFLPGKAVLELGAGAGLPSLVCAKLGAKAVIVTDYPDADLVENLALNVKTLSESGLPGTLHAEGFLWGADPSSLLAHIPQATGDVNDRAFDMVLLADLLFNHSEHHALLKTVQSTLRRGEGARALVFFSPYRPWLLQKDLAFFELAKQGGLKVTKVGEWVEEKVMFEEDRGDELLRRTVFGYELSWDDVLPQSS</sequence>
<dbReference type="GO" id="GO:0016279">
    <property type="term" value="F:protein-lysine N-methyltransferase activity"/>
    <property type="evidence" value="ECO:0007669"/>
    <property type="project" value="UniProtKB-UniRule"/>
</dbReference>
<feature type="binding site" evidence="5">
    <location>
        <position position="126"/>
    </location>
    <ligand>
        <name>S-adenosyl-L-methionine</name>
        <dbReference type="ChEBI" id="CHEBI:59789"/>
    </ligand>
</feature>
<dbReference type="SUPFAM" id="SSF53335">
    <property type="entry name" value="S-adenosyl-L-methionine-dependent methyltransferases"/>
    <property type="match status" value="1"/>
</dbReference>
<dbReference type="PANTHER" id="PTHR14614">
    <property type="entry name" value="HEPATOCELLULAR CARCINOMA-ASSOCIATED ANTIGEN"/>
    <property type="match status" value="1"/>
</dbReference>
<dbReference type="InterPro" id="IPR029063">
    <property type="entry name" value="SAM-dependent_MTases_sf"/>
</dbReference>
<dbReference type="PROSITE" id="PS51560">
    <property type="entry name" value="SAM_MT_NNT1"/>
    <property type="match status" value="1"/>
</dbReference>
<gene>
    <name evidence="5" type="primary">EFM7</name>
    <name evidence="6 8" type="ORF">P152DRAFT_391790</name>
</gene>
<dbReference type="HAMAP" id="MF_03223">
    <property type="entry name" value="Methyltr_EFM7"/>
    <property type="match status" value="1"/>
</dbReference>
<reference evidence="8" key="3">
    <citation type="submission" date="2025-04" db="UniProtKB">
        <authorList>
            <consortium name="RefSeq"/>
        </authorList>
    </citation>
    <scope>IDENTIFICATION</scope>
    <source>
        <strain evidence="8">CBS 781.70</strain>
    </source>
</reference>
<comment type="similarity">
    <text evidence="5">Belongs to the class I-like SAM-binding methyltransferase superfamily. EFM7 family.</text>
</comment>
<dbReference type="GO" id="GO:0032259">
    <property type="term" value="P:methylation"/>
    <property type="evidence" value="ECO:0007669"/>
    <property type="project" value="UniProtKB-KW"/>
</dbReference>
<dbReference type="PANTHER" id="PTHR14614:SF10">
    <property type="entry name" value="PROTEIN N-TERMINAL AND LYSINE N-METHYLTRANSFERASE EFM7"/>
    <property type="match status" value="1"/>
</dbReference>
<dbReference type="EC" id="2.1.1.-" evidence="5"/>
<comment type="function">
    <text evidence="5">S-adenosyl-L-methionine-dependent protein methyltransferase that trimethylates the N-terminal glycine 'Gly-2' of elongation factor 1-alpha, before also catalyzing the mono- and dimethylation of 'Lys-3'.</text>
</comment>
<reference evidence="6 8" key="1">
    <citation type="submission" date="2020-01" db="EMBL/GenBank/DDBJ databases">
        <authorList>
            <consortium name="DOE Joint Genome Institute"/>
            <person name="Haridas S."/>
            <person name="Albert R."/>
            <person name="Binder M."/>
            <person name="Bloem J."/>
            <person name="Labutti K."/>
            <person name="Salamov A."/>
            <person name="Andreopoulos B."/>
            <person name="Baker S.E."/>
            <person name="Barry K."/>
            <person name="Bills G."/>
            <person name="Bluhm B.H."/>
            <person name="Cannon C."/>
            <person name="Castanera R."/>
            <person name="Culley D.E."/>
            <person name="Daum C."/>
            <person name="Ezra D."/>
            <person name="Gonzalez J.B."/>
            <person name="Henrissat B."/>
            <person name="Kuo A."/>
            <person name="Liang C."/>
            <person name="Lipzen A."/>
            <person name="Lutzoni F."/>
            <person name="Magnuson J."/>
            <person name="Mondo S."/>
            <person name="Nolan M."/>
            <person name="Ohm R."/>
            <person name="Pangilinan J."/>
            <person name="Park H.-J."/>
            <person name="Ramirez L."/>
            <person name="Alfaro M."/>
            <person name="Sun H."/>
            <person name="Tritt A."/>
            <person name="Yoshinaga Y."/>
            <person name="Zwiers L.-H."/>
            <person name="Turgeon B.G."/>
            <person name="Goodwin S.B."/>
            <person name="Spatafora J.W."/>
            <person name="Crous P.W."/>
            <person name="Grigoriev I.V."/>
        </authorList>
    </citation>
    <scope>NUCLEOTIDE SEQUENCE</scope>
    <source>
        <strain evidence="6 8">CBS 781.70</strain>
    </source>
</reference>
<evidence type="ECO:0000256" key="2">
    <source>
        <dbReference type="ARBA" id="ARBA00022603"/>
    </source>
</evidence>
<feature type="binding site" evidence="5">
    <location>
        <position position="155"/>
    </location>
    <ligand>
        <name>S-adenosyl-L-methionine</name>
        <dbReference type="ChEBI" id="CHEBI:59789"/>
    </ligand>
</feature>
<dbReference type="RefSeq" id="XP_033536654.1">
    <property type="nucleotide sequence ID" value="XM_033676116.1"/>
</dbReference>
<dbReference type="GO" id="GO:0071885">
    <property type="term" value="F:N-terminal protein N-methyltransferase activity"/>
    <property type="evidence" value="ECO:0007669"/>
    <property type="project" value="UniProtKB-UniRule"/>
</dbReference>
<evidence type="ECO:0000256" key="3">
    <source>
        <dbReference type="ARBA" id="ARBA00022679"/>
    </source>
</evidence>
<comment type="subcellular location">
    <subcellularLocation>
        <location evidence="5">Cytoplasm</location>
    </subcellularLocation>
</comment>
<evidence type="ECO:0000313" key="7">
    <source>
        <dbReference type="Proteomes" id="UP000504638"/>
    </source>
</evidence>
<feature type="binding site" evidence="5">
    <location>
        <begin position="71"/>
        <end position="73"/>
    </location>
    <ligand>
        <name>S-adenosyl-L-methionine</name>
        <dbReference type="ChEBI" id="CHEBI:59789"/>
    </ligand>
</feature>
<evidence type="ECO:0000256" key="4">
    <source>
        <dbReference type="ARBA" id="ARBA00022691"/>
    </source>
</evidence>
<accession>A0A6G1GAG3</accession>
<proteinExistence type="inferred from homology"/>
<feature type="binding site" evidence="5">
    <location>
        <position position="93"/>
    </location>
    <ligand>
        <name>S-adenosyl-L-methionine</name>
        <dbReference type="ChEBI" id="CHEBI:59789"/>
    </ligand>
</feature>
<organism evidence="6">
    <name type="scientific">Eremomyces bilateralis CBS 781.70</name>
    <dbReference type="NCBI Taxonomy" id="1392243"/>
    <lineage>
        <taxon>Eukaryota</taxon>
        <taxon>Fungi</taxon>
        <taxon>Dikarya</taxon>
        <taxon>Ascomycota</taxon>
        <taxon>Pezizomycotina</taxon>
        <taxon>Dothideomycetes</taxon>
        <taxon>Dothideomycetes incertae sedis</taxon>
        <taxon>Eremomycetales</taxon>
        <taxon>Eremomycetaceae</taxon>
        <taxon>Eremomyces</taxon>
    </lineage>
</organism>
<feature type="binding site" evidence="5">
    <location>
        <position position="44"/>
    </location>
    <ligand>
        <name>S-adenosyl-L-methionine</name>
        <dbReference type="ChEBI" id="CHEBI:59789"/>
    </ligand>
</feature>
<reference evidence="8" key="2">
    <citation type="submission" date="2020-04" db="EMBL/GenBank/DDBJ databases">
        <authorList>
            <consortium name="NCBI Genome Project"/>
        </authorList>
    </citation>
    <scope>NUCLEOTIDE SEQUENCE</scope>
    <source>
        <strain evidence="8">CBS 781.70</strain>
    </source>
</reference>
<dbReference type="AlphaFoldDB" id="A0A6G1GAG3"/>
<dbReference type="EMBL" id="ML975152">
    <property type="protein sequence ID" value="KAF1815023.1"/>
    <property type="molecule type" value="Genomic_DNA"/>
</dbReference>
<keyword evidence="1 5" id="KW-0963">Cytoplasm</keyword>